<protein>
    <recommendedName>
        <fullName evidence="1">non-specific serine/threonine protein kinase</fullName>
        <ecNumber evidence="1">2.7.11.1</ecNumber>
    </recommendedName>
</protein>
<feature type="domain" description="Protein kinase" evidence="7">
    <location>
        <begin position="261"/>
        <end position="530"/>
    </location>
</feature>
<keyword evidence="5" id="KW-0067">ATP-binding</keyword>
<dbReference type="PANTHER" id="PTHR43671:SF13">
    <property type="entry name" value="SERINE_THREONINE-PROTEIN KINASE NEK2"/>
    <property type="match status" value="1"/>
</dbReference>
<dbReference type="CDD" id="cd00143">
    <property type="entry name" value="PP2Cc"/>
    <property type="match status" value="1"/>
</dbReference>
<evidence type="ECO:0000313" key="9">
    <source>
        <dbReference type="EMBL" id="BAM90198.1"/>
    </source>
</evidence>
<dbReference type="GO" id="GO:0004674">
    <property type="term" value="F:protein serine/threonine kinase activity"/>
    <property type="evidence" value="ECO:0007669"/>
    <property type="project" value="UniProtKB-EC"/>
</dbReference>
<feature type="domain" description="PPM-type phosphatase" evidence="8">
    <location>
        <begin position="6"/>
        <end position="228"/>
    </location>
</feature>
<gene>
    <name evidence="9" type="ORF">S58_42120</name>
</gene>
<keyword evidence="6" id="KW-0812">Transmembrane</keyword>
<dbReference type="HOGENOM" id="CLU_034273_0_0_5"/>
<dbReference type="CDD" id="cd14014">
    <property type="entry name" value="STKc_PknB_like"/>
    <property type="match status" value="1"/>
</dbReference>
<dbReference type="SUPFAM" id="SSF56112">
    <property type="entry name" value="Protein kinase-like (PK-like)"/>
    <property type="match status" value="1"/>
</dbReference>
<evidence type="ECO:0000256" key="1">
    <source>
        <dbReference type="ARBA" id="ARBA00012513"/>
    </source>
</evidence>
<dbReference type="Pfam" id="PF00069">
    <property type="entry name" value="Pkinase"/>
    <property type="match status" value="1"/>
</dbReference>
<dbReference type="InterPro" id="IPR011009">
    <property type="entry name" value="Kinase-like_dom_sf"/>
</dbReference>
<dbReference type="AlphaFoldDB" id="M4Z916"/>
<dbReference type="InterPro" id="IPR000719">
    <property type="entry name" value="Prot_kinase_dom"/>
</dbReference>
<dbReference type="SUPFAM" id="SSF81606">
    <property type="entry name" value="PP2C-like"/>
    <property type="match status" value="1"/>
</dbReference>
<evidence type="ECO:0000259" key="7">
    <source>
        <dbReference type="PROSITE" id="PS50011"/>
    </source>
</evidence>
<dbReference type="InterPro" id="IPR050660">
    <property type="entry name" value="NEK_Ser/Thr_kinase"/>
</dbReference>
<dbReference type="PATRIC" id="fig|1245469.3.peg.4311"/>
<dbReference type="SMART" id="SM00331">
    <property type="entry name" value="PP2C_SIG"/>
    <property type="match status" value="1"/>
</dbReference>
<name>M4Z916_9BRAD</name>
<evidence type="ECO:0000256" key="6">
    <source>
        <dbReference type="SAM" id="Phobius"/>
    </source>
</evidence>
<sequence length="566" mass="62744">MRLVTQHAFETATGQRPDNQDYAGLVELREPNSGIIAAIADGVGGNSGGRVAAELCVRGFLEGLVGTWRSGNTRDAAVRSLEAINRWIHAVGSRDDDLKGMSCTFTAMISRGREIHILHVGDSRLYRLRGDQLQQMTADHALGPGQLNMLTRAVGAEGELRIDYVNEPAEAHDRFLLCTDGVYKSMSDRVLREVLMHRATPTETCRDLIERALATSVGDNATAIVLDLLELPPPAFGEIDRLVRDSAILALPAEGEIVDDFRIETMLSDSRYVRVLKATDMTDQRSVVLKFPKPLEGADRPMREAFLRELWIGSHVRSPYVGETLQLKALRQTRLYLATPFYDGVTLESLLREKSGLSLRTGLDIALKVARGVAALHRAEIIHRDIKPENIIVSLSQPGQPTAVKLIDLGVAKRLREANGSVISEPGTPSFMAPELFQGKPADETSDQFSLGVTIYRLFTGKYPYGEIEPFSRPRFRSPTPLSSIRPDLPAWLDRAIGRAIAPVPQDRYNDVFELIFELENGADRASPILVERKSFYDRNPLLFWKMVSTLLALLLAVSVYAGIRH</sequence>
<dbReference type="PROSITE" id="PS50011">
    <property type="entry name" value="PROTEIN_KINASE_DOM"/>
    <property type="match status" value="1"/>
</dbReference>
<keyword evidence="6" id="KW-0472">Membrane</keyword>
<dbReference type="PANTHER" id="PTHR43671">
    <property type="entry name" value="SERINE/THREONINE-PROTEIN KINASE NEK"/>
    <property type="match status" value="1"/>
</dbReference>
<feature type="transmembrane region" description="Helical" evidence="6">
    <location>
        <begin position="543"/>
        <end position="564"/>
    </location>
</feature>
<evidence type="ECO:0000256" key="5">
    <source>
        <dbReference type="ARBA" id="ARBA00022840"/>
    </source>
</evidence>
<organism evidence="9 10">
    <name type="scientific">Bradyrhizobium oligotrophicum S58</name>
    <dbReference type="NCBI Taxonomy" id="1245469"/>
    <lineage>
        <taxon>Bacteria</taxon>
        <taxon>Pseudomonadati</taxon>
        <taxon>Pseudomonadota</taxon>
        <taxon>Alphaproteobacteria</taxon>
        <taxon>Hyphomicrobiales</taxon>
        <taxon>Nitrobacteraceae</taxon>
        <taxon>Bradyrhizobium</taxon>
    </lineage>
</organism>
<keyword evidence="3" id="KW-0547">Nucleotide-binding</keyword>
<dbReference type="Pfam" id="PF13672">
    <property type="entry name" value="PP2C_2"/>
    <property type="match status" value="1"/>
</dbReference>
<dbReference type="EC" id="2.7.11.1" evidence="1"/>
<evidence type="ECO:0000256" key="4">
    <source>
        <dbReference type="ARBA" id="ARBA00022777"/>
    </source>
</evidence>
<dbReference type="Proteomes" id="UP000011841">
    <property type="component" value="Chromosome"/>
</dbReference>
<keyword evidence="2" id="KW-0808">Transferase</keyword>
<dbReference type="Gene3D" id="3.60.40.10">
    <property type="entry name" value="PPM-type phosphatase domain"/>
    <property type="match status" value="1"/>
</dbReference>
<evidence type="ECO:0000259" key="8">
    <source>
        <dbReference type="PROSITE" id="PS51746"/>
    </source>
</evidence>
<dbReference type="GO" id="GO:0005524">
    <property type="term" value="F:ATP binding"/>
    <property type="evidence" value="ECO:0007669"/>
    <property type="project" value="UniProtKB-KW"/>
</dbReference>
<proteinExistence type="predicted"/>
<dbReference type="STRING" id="1245469.S58_42120"/>
<reference evidence="9 10" key="1">
    <citation type="journal article" date="2013" name="Appl. Environ. Microbiol.">
        <title>Genome analysis suggests that the soil oligotrophic bacterium Agromonas oligotrophica (Bradyrhizobium oligotrophicum) is a nitrogen-fixing symbiont of Aeschynomene indica.</title>
        <authorList>
            <person name="Okubo T."/>
            <person name="Fukushima S."/>
            <person name="Itakura M."/>
            <person name="Oshima K."/>
            <person name="Longtonglang A."/>
            <person name="Teaumroong N."/>
            <person name="Mitsui H."/>
            <person name="Hattori M."/>
            <person name="Hattori R."/>
            <person name="Hattori T."/>
            <person name="Minamisawa K."/>
        </authorList>
    </citation>
    <scope>NUCLEOTIDE SEQUENCE [LARGE SCALE GENOMIC DNA]</scope>
    <source>
        <strain evidence="9 10">S58</strain>
    </source>
</reference>
<dbReference type="InterPro" id="IPR036457">
    <property type="entry name" value="PPM-type-like_dom_sf"/>
</dbReference>
<dbReference type="Gene3D" id="1.10.510.10">
    <property type="entry name" value="Transferase(Phosphotransferase) domain 1"/>
    <property type="match status" value="1"/>
</dbReference>
<keyword evidence="6" id="KW-1133">Transmembrane helix</keyword>
<dbReference type="OrthoDB" id="9801841at2"/>
<dbReference type="eggNOG" id="COG0631">
    <property type="taxonomic scope" value="Bacteria"/>
</dbReference>
<dbReference type="SMART" id="SM00332">
    <property type="entry name" value="PP2Cc"/>
    <property type="match status" value="1"/>
</dbReference>
<evidence type="ECO:0000256" key="2">
    <source>
        <dbReference type="ARBA" id="ARBA00022679"/>
    </source>
</evidence>
<dbReference type="EMBL" id="AP012603">
    <property type="protein sequence ID" value="BAM90198.1"/>
    <property type="molecule type" value="Genomic_DNA"/>
</dbReference>
<dbReference type="eggNOG" id="COG0515">
    <property type="taxonomic scope" value="Bacteria"/>
</dbReference>
<dbReference type="InterPro" id="IPR008271">
    <property type="entry name" value="Ser/Thr_kinase_AS"/>
</dbReference>
<dbReference type="PROSITE" id="PS51746">
    <property type="entry name" value="PPM_2"/>
    <property type="match status" value="1"/>
</dbReference>
<keyword evidence="10" id="KW-1185">Reference proteome</keyword>
<dbReference type="InterPro" id="IPR001932">
    <property type="entry name" value="PPM-type_phosphatase-like_dom"/>
</dbReference>
<evidence type="ECO:0000313" key="10">
    <source>
        <dbReference type="Proteomes" id="UP000011841"/>
    </source>
</evidence>
<evidence type="ECO:0000256" key="3">
    <source>
        <dbReference type="ARBA" id="ARBA00022741"/>
    </source>
</evidence>
<accession>M4Z916</accession>
<dbReference type="PROSITE" id="PS00108">
    <property type="entry name" value="PROTEIN_KINASE_ST"/>
    <property type="match status" value="1"/>
</dbReference>
<dbReference type="SMART" id="SM00220">
    <property type="entry name" value="S_TKc"/>
    <property type="match status" value="1"/>
</dbReference>
<dbReference type="KEGG" id="aol:S58_42120"/>
<keyword evidence="4" id="KW-0418">Kinase</keyword>